<evidence type="ECO:0000256" key="3">
    <source>
        <dbReference type="SAM" id="MobiDB-lite"/>
    </source>
</evidence>
<evidence type="ECO:0000313" key="6">
    <source>
        <dbReference type="Proteomes" id="UP000199766"/>
    </source>
</evidence>
<gene>
    <name evidence="5" type="ORF">SAMN02982919_01270</name>
</gene>
<dbReference type="GO" id="GO:0016020">
    <property type="term" value="C:membrane"/>
    <property type="evidence" value="ECO:0007669"/>
    <property type="project" value="InterPro"/>
</dbReference>
<keyword evidence="2 4" id="KW-0732">Signal</keyword>
<dbReference type="RefSeq" id="WP_091454417.1">
    <property type="nucleotide sequence ID" value="NZ_FOGD01000002.1"/>
</dbReference>
<dbReference type="PANTHER" id="PTHR30035">
    <property type="entry name" value="LIPOPROTEIN VACJ-RELATED"/>
    <property type="match status" value="1"/>
</dbReference>
<evidence type="ECO:0000256" key="4">
    <source>
        <dbReference type="SAM" id="SignalP"/>
    </source>
</evidence>
<evidence type="ECO:0000313" key="5">
    <source>
        <dbReference type="EMBL" id="SEQ80121.1"/>
    </source>
</evidence>
<dbReference type="EMBL" id="FOGD01000002">
    <property type="protein sequence ID" value="SEQ80121.1"/>
    <property type="molecule type" value="Genomic_DNA"/>
</dbReference>
<feature type="signal peptide" evidence="4">
    <location>
        <begin position="1"/>
        <end position="25"/>
    </location>
</feature>
<dbReference type="STRING" id="180197.SAMN02982919_01270"/>
<proteinExistence type="inferred from homology"/>
<feature type="chain" id="PRO_5011732344" evidence="4">
    <location>
        <begin position="26"/>
        <end position="254"/>
    </location>
</feature>
<name>A0A1H9IZ96_9BURK</name>
<evidence type="ECO:0000256" key="1">
    <source>
        <dbReference type="ARBA" id="ARBA00010634"/>
    </source>
</evidence>
<feature type="region of interest" description="Disordered" evidence="3">
    <location>
        <begin position="228"/>
        <end position="254"/>
    </location>
</feature>
<dbReference type="Pfam" id="PF04333">
    <property type="entry name" value="MlaA"/>
    <property type="match status" value="1"/>
</dbReference>
<evidence type="ECO:0000256" key="2">
    <source>
        <dbReference type="ARBA" id="ARBA00022729"/>
    </source>
</evidence>
<dbReference type="OrthoDB" id="9785326at2"/>
<keyword evidence="5" id="KW-0449">Lipoprotein</keyword>
<dbReference type="GO" id="GO:0120010">
    <property type="term" value="P:intermembrane phospholipid transfer"/>
    <property type="evidence" value="ECO:0007669"/>
    <property type="project" value="TreeGrafter"/>
</dbReference>
<dbReference type="InterPro" id="IPR007428">
    <property type="entry name" value="MlaA"/>
</dbReference>
<organism evidence="5 6">
    <name type="scientific">Giesbergeria anulus</name>
    <dbReference type="NCBI Taxonomy" id="180197"/>
    <lineage>
        <taxon>Bacteria</taxon>
        <taxon>Pseudomonadati</taxon>
        <taxon>Pseudomonadota</taxon>
        <taxon>Betaproteobacteria</taxon>
        <taxon>Burkholderiales</taxon>
        <taxon>Comamonadaceae</taxon>
        <taxon>Giesbergeria</taxon>
    </lineage>
</organism>
<dbReference type="AlphaFoldDB" id="A0A1H9IZ96"/>
<sequence>MNLSFQPVMARRLTAVLVVSSWMLAGCATGPQAHPQDPFEPYNRSMSRFNEVVDEAVLKPVATGYQQAVPALARTGVSNFFANLGDAWSFVNNTLQLRGEAAMSSFFRFSINTMLGLGGVLDIASEMRLERHKQDFGLTLGHWGVPSGPYVVLPLLGPSTVRDTLALPVDSQGNLLSGVNDIATRNSLYALRLVDTRANFLRAGEVLDGAALDKYSFTRDVFLRVRSQRAGAGPSASTAAEGGSDGSLPPEPEQ</sequence>
<protein>
    <submittedName>
        <fullName evidence="5">Phospholipid-binding lipoprotein MlaA</fullName>
    </submittedName>
</protein>
<dbReference type="PRINTS" id="PR01805">
    <property type="entry name" value="VACJLIPOPROT"/>
</dbReference>
<keyword evidence="6" id="KW-1185">Reference proteome</keyword>
<accession>A0A1H9IZ96</accession>
<reference evidence="5 6" key="1">
    <citation type="submission" date="2016-10" db="EMBL/GenBank/DDBJ databases">
        <authorList>
            <person name="de Groot N.N."/>
        </authorList>
    </citation>
    <scope>NUCLEOTIDE SEQUENCE [LARGE SCALE GENOMIC DNA]</scope>
    <source>
        <strain evidence="5 6">ATCC 35958</strain>
    </source>
</reference>
<comment type="similarity">
    <text evidence="1">Belongs to the MlaA family.</text>
</comment>
<dbReference type="Proteomes" id="UP000199766">
    <property type="component" value="Unassembled WGS sequence"/>
</dbReference>
<dbReference type="PANTHER" id="PTHR30035:SF3">
    <property type="entry name" value="INTERMEMBRANE PHOSPHOLIPID TRANSPORT SYSTEM LIPOPROTEIN MLAA"/>
    <property type="match status" value="1"/>
</dbReference>